<organism evidence="1 2">
    <name type="scientific">Dovyalis caffra</name>
    <dbReference type="NCBI Taxonomy" id="77055"/>
    <lineage>
        <taxon>Eukaryota</taxon>
        <taxon>Viridiplantae</taxon>
        <taxon>Streptophyta</taxon>
        <taxon>Embryophyta</taxon>
        <taxon>Tracheophyta</taxon>
        <taxon>Spermatophyta</taxon>
        <taxon>Magnoliopsida</taxon>
        <taxon>eudicotyledons</taxon>
        <taxon>Gunneridae</taxon>
        <taxon>Pentapetalae</taxon>
        <taxon>rosids</taxon>
        <taxon>fabids</taxon>
        <taxon>Malpighiales</taxon>
        <taxon>Salicaceae</taxon>
        <taxon>Flacourtieae</taxon>
        <taxon>Dovyalis</taxon>
    </lineage>
</organism>
<reference evidence="1 2" key="1">
    <citation type="submission" date="2024-01" db="EMBL/GenBank/DDBJ databases">
        <authorList>
            <person name="Waweru B."/>
        </authorList>
    </citation>
    <scope>NUCLEOTIDE SEQUENCE [LARGE SCALE GENOMIC DNA]</scope>
</reference>
<comment type="caution">
    <text evidence="1">The sequence shown here is derived from an EMBL/GenBank/DDBJ whole genome shotgun (WGS) entry which is preliminary data.</text>
</comment>
<dbReference type="GO" id="GO:0031559">
    <property type="term" value="F:oxidosqualene cyclase activity"/>
    <property type="evidence" value="ECO:0007669"/>
    <property type="project" value="UniProtKB-ARBA"/>
</dbReference>
<dbReference type="GO" id="GO:0005811">
    <property type="term" value="C:lipid droplet"/>
    <property type="evidence" value="ECO:0007669"/>
    <property type="project" value="InterPro"/>
</dbReference>
<evidence type="ECO:0000313" key="2">
    <source>
        <dbReference type="Proteomes" id="UP001314170"/>
    </source>
</evidence>
<dbReference type="EMBL" id="CAWUPB010001168">
    <property type="protein sequence ID" value="CAK7345822.1"/>
    <property type="molecule type" value="Genomic_DNA"/>
</dbReference>
<evidence type="ECO:0000313" key="1">
    <source>
        <dbReference type="EMBL" id="CAK7345822.1"/>
    </source>
</evidence>
<dbReference type="GO" id="GO:0016104">
    <property type="term" value="P:triterpenoid biosynthetic process"/>
    <property type="evidence" value="ECO:0007669"/>
    <property type="project" value="InterPro"/>
</dbReference>
<dbReference type="PANTHER" id="PTHR11764">
    <property type="entry name" value="TERPENE CYCLASE/MUTASE FAMILY MEMBER"/>
    <property type="match status" value="1"/>
</dbReference>
<gene>
    <name evidence="1" type="ORF">DCAF_LOCUS18484</name>
</gene>
<name>A0AAV1S608_9ROSI</name>
<evidence type="ECO:0008006" key="3">
    <source>
        <dbReference type="Google" id="ProtNLM"/>
    </source>
</evidence>
<keyword evidence="2" id="KW-1185">Reference proteome</keyword>
<dbReference type="SUPFAM" id="SSF48239">
    <property type="entry name" value="Terpenoid cyclases/Protein prenyltransferases"/>
    <property type="match status" value="1"/>
</dbReference>
<dbReference type="PANTHER" id="PTHR11764:SF44">
    <property type="entry name" value="LANOSTEROL SYNTHASE"/>
    <property type="match status" value="1"/>
</dbReference>
<proteinExistence type="predicted"/>
<dbReference type="Proteomes" id="UP001314170">
    <property type="component" value="Unassembled WGS sequence"/>
</dbReference>
<sequence length="204" mass="23340">MDKENISECILGGKKSSENSKIPTEVRQVGQVSQTIIMDPSLLWSSNNWGQNEATSKCLRSIHDGLLGVVWRSSEVEKQCGNSRFRKAMIHGLKVQFWEFDPYLGTSEEIAEVENYRNEFTKNRFRIKHSSDLLMRFQFARENPCEKMELSMVKVESEEEITTEVVDTTLRRALQFYSTLQSEDGFWPGDYGGPLFLLPGLVGS</sequence>
<dbReference type="InterPro" id="IPR008930">
    <property type="entry name" value="Terpenoid_cyclase/PrenylTrfase"/>
</dbReference>
<dbReference type="InterPro" id="IPR018333">
    <property type="entry name" value="Squalene_cyclase"/>
</dbReference>
<protein>
    <recommendedName>
        <fullName evidence="3">Cycloartenol synthase</fullName>
    </recommendedName>
</protein>
<accession>A0AAV1S608</accession>
<dbReference type="AlphaFoldDB" id="A0AAV1S608"/>